<dbReference type="EMBL" id="CP071869">
    <property type="protein sequence ID" value="QTE21912.1"/>
    <property type="molecule type" value="Genomic_DNA"/>
</dbReference>
<proteinExistence type="predicted"/>
<name>A0A975CQA3_9FLAO</name>
<dbReference type="Pfam" id="PF13648">
    <property type="entry name" value="Lipocalin_4"/>
    <property type="match status" value="1"/>
</dbReference>
<dbReference type="Proteomes" id="UP000663920">
    <property type="component" value="Chromosome"/>
</dbReference>
<evidence type="ECO:0000313" key="3">
    <source>
        <dbReference type="EMBL" id="QTE21912.1"/>
    </source>
</evidence>
<gene>
    <name evidence="3" type="ORF">J3359_13980</name>
</gene>
<keyword evidence="4" id="KW-1185">Reference proteome</keyword>
<evidence type="ECO:0000256" key="1">
    <source>
        <dbReference type="SAM" id="SignalP"/>
    </source>
</evidence>
<sequence>MKKIAFILFAFVATFSSCSSDNNNEDNEITIIGSWELKADKPANPKDTYISKQKVTFLPNGTLSSEAEILRQGKKIIQNTNGKYTTSGNKLTVITVTSDGKENTTESVYKIDGNKLTITTEGKTQVYTRV</sequence>
<dbReference type="KEGG" id="pcea:J3359_13980"/>
<feature type="signal peptide" evidence="1">
    <location>
        <begin position="1"/>
        <end position="19"/>
    </location>
</feature>
<feature type="domain" description="Lipocalin-like" evidence="2">
    <location>
        <begin position="31"/>
        <end position="118"/>
    </location>
</feature>
<reference evidence="3 4" key="1">
    <citation type="submission" date="2021-03" db="EMBL/GenBank/DDBJ databases">
        <title>Complete genome of Polaribacter_sp.SM13.</title>
        <authorList>
            <person name="Jeong S.W."/>
            <person name="Bae J.W."/>
        </authorList>
    </citation>
    <scope>NUCLEOTIDE SEQUENCE [LARGE SCALE GENOMIC DNA]</scope>
    <source>
        <strain evidence="3 4">SM13</strain>
    </source>
</reference>
<keyword evidence="1" id="KW-0732">Signal</keyword>
<protein>
    <recommendedName>
        <fullName evidence="2">Lipocalin-like domain-containing protein</fullName>
    </recommendedName>
</protein>
<organism evidence="3 4">
    <name type="scientific">Polaribacter cellanae</name>
    <dbReference type="NCBI Taxonomy" id="2818493"/>
    <lineage>
        <taxon>Bacteria</taxon>
        <taxon>Pseudomonadati</taxon>
        <taxon>Bacteroidota</taxon>
        <taxon>Flavobacteriia</taxon>
        <taxon>Flavobacteriales</taxon>
        <taxon>Flavobacteriaceae</taxon>
    </lineage>
</organism>
<evidence type="ECO:0000313" key="4">
    <source>
        <dbReference type="Proteomes" id="UP000663920"/>
    </source>
</evidence>
<accession>A0A975CQA3</accession>
<evidence type="ECO:0000259" key="2">
    <source>
        <dbReference type="Pfam" id="PF13648"/>
    </source>
</evidence>
<feature type="chain" id="PRO_5036787897" description="Lipocalin-like domain-containing protein" evidence="1">
    <location>
        <begin position="20"/>
        <end position="130"/>
    </location>
</feature>
<dbReference type="PROSITE" id="PS51257">
    <property type="entry name" value="PROKAR_LIPOPROTEIN"/>
    <property type="match status" value="1"/>
</dbReference>
<dbReference type="AlphaFoldDB" id="A0A975CQA3"/>
<dbReference type="RefSeq" id="WP_208077474.1">
    <property type="nucleotide sequence ID" value="NZ_CP071869.1"/>
</dbReference>
<dbReference type="InterPro" id="IPR024311">
    <property type="entry name" value="Lipocalin-like"/>
</dbReference>